<evidence type="ECO:0000313" key="2">
    <source>
        <dbReference type="Proteomes" id="UP000599312"/>
    </source>
</evidence>
<organism evidence="1 2">
    <name type="scientific">Microvirga alba</name>
    <dbReference type="NCBI Taxonomy" id="2791025"/>
    <lineage>
        <taxon>Bacteria</taxon>
        <taxon>Pseudomonadati</taxon>
        <taxon>Pseudomonadota</taxon>
        <taxon>Alphaproteobacteria</taxon>
        <taxon>Hyphomicrobiales</taxon>
        <taxon>Methylobacteriaceae</taxon>
        <taxon>Microvirga</taxon>
    </lineage>
</organism>
<protein>
    <submittedName>
        <fullName evidence="1">Uncharacterized protein</fullName>
    </submittedName>
</protein>
<reference evidence="1" key="1">
    <citation type="submission" date="2020-11" db="EMBL/GenBank/DDBJ databases">
        <authorList>
            <person name="Kim M.K."/>
        </authorList>
    </citation>
    <scope>NUCLEOTIDE SEQUENCE</scope>
    <source>
        <strain evidence="1">BT350</strain>
    </source>
</reference>
<dbReference type="EMBL" id="JADQDO010000007">
    <property type="protein sequence ID" value="MBF9234622.1"/>
    <property type="molecule type" value="Genomic_DNA"/>
</dbReference>
<name>A0A931FQG9_9HYPH</name>
<keyword evidence="2" id="KW-1185">Reference proteome</keyword>
<dbReference type="Proteomes" id="UP000599312">
    <property type="component" value="Unassembled WGS sequence"/>
</dbReference>
<dbReference type="AlphaFoldDB" id="A0A931FQG9"/>
<gene>
    <name evidence="1" type="ORF">I2H38_14685</name>
</gene>
<dbReference type="RefSeq" id="WP_196272610.1">
    <property type="nucleotide sequence ID" value="NZ_JADQDO010000007.1"/>
</dbReference>
<proteinExistence type="predicted"/>
<evidence type="ECO:0000313" key="1">
    <source>
        <dbReference type="EMBL" id="MBF9234622.1"/>
    </source>
</evidence>
<sequence>MHYSDLEAVHPAKRERPGCIAHLYAHKAEWEDLQDMIQEHAPAEIVGIEPVFILPTFTIEVLCENPEASFALMIAWLAYSETSPHRPHGKEEALAWGKQFSSCVGISTDWKF</sequence>
<accession>A0A931FQG9</accession>
<comment type="caution">
    <text evidence="1">The sequence shown here is derived from an EMBL/GenBank/DDBJ whole genome shotgun (WGS) entry which is preliminary data.</text>
</comment>